<dbReference type="GO" id="GO:0003887">
    <property type="term" value="F:DNA-directed DNA polymerase activity"/>
    <property type="evidence" value="ECO:0007669"/>
    <property type="project" value="UniProtKB-EC"/>
</dbReference>
<evidence type="ECO:0000313" key="2">
    <source>
        <dbReference type="Proteomes" id="UP000829817"/>
    </source>
</evidence>
<dbReference type="RefSeq" id="WP_244784813.1">
    <property type="nucleotide sequence ID" value="NZ_CP091508.1"/>
</dbReference>
<dbReference type="SUPFAM" id="SSF102400">
    <property type="entry name" value="DNA polymerase III chi subunit"/>
    <property type="match status" value="1"/>
</dbReference>
<dbReference type="InterPro" id="IPR036768">
    <property type="entry name" value="PolIII_chi_sf"/>
</dbReference>
<dbReference type="PANTHER" id="PTHR38767">
    <property type="entry name" value="DNA POLYMERASE III SUBUNIT CHI"/>
    <property type="match status" value="1"/>
</dbReference>
<sequence length="146" mass="16417">MPKATFYTHVGNPAAFTCRLAGRAVQSGSRVLVWSDAEETLARLDADLWRFDPESFLPHEIWYPGSPFPPHTPLLLAAGTHLPDIGEGWAVLNLSPDFWSQAPTLPARVLEIVSDNLEDLAEARERFKAYRQHSFEIEHHNMQGKA</sequence>
<keyword evidence="2" id="KW-1185">Reference proteome</keyword>
<keyword evidence="1" id="KW-0548">Nucleotidyltransferase</keyword>
<organism evidence="1 2">
    <name type="scientific">Uruburuella testudinis</name>
    <dbReference type="NCBI Taxonomy" id="1282863"/>
    <lineage>
        <taxon>Bacteria</taxon>
        <taxon>Pseudomonadati</taxon>
        <taxon>Pseudomonadota</taxon>
        <taxon>Betaproteobacteria</taxon>
        <taxon>Neisseriales</taxon>
        <taxon>Neisseriaceae</taxon>
        <taxon>Uruburuella</taxon>
    </lineage>
</organism>
<name>A0ABY4DRP6_9NEIS</name>
<dbReference type="Gene3D" id="3.40.50.10110">
    <property type="entry name" value="DNA polymerase III subunit chi"/>
    <property type="match status" value="1"/>
</dbReference>
<dbReference type="Pfam" id="PF04364">
    <property type="entry name" value="DNA_pol3_chi"/>
    <property type="match status" value="1"/>
</dbReference>
<evidence type="ECO:0000313" key="1">
    <source>
        <dbReference type="EMBL" id="UOO81566.1"/>
    </source>
</evidence>
<dbReference type="EC" id="2.7.7.7" evidence="1"/>
<proteinExistence type="predicted"/>
<dbReference type="InterPro" id="IPR007459">
    <property type="entry name" value="DNA_pol3_chi"/>
</dbReference>
<dbReference type="EMBL" id="CP091508">
    <property type="protein sequence ID" value="UOO81566.1"/>
    <property type="molecule type" value="Genomic_DNA"/>
</dbReference>
<dbReference type="Proteomes" id="UP000829817">
    <property type="component" value="Chromosome"/>
</dbReference>
<accession>A0ABY4DRP6</accession>
<dbReference type="PANTHER" id="PTHR38767:SF1">
    <property type="entry name" value="DNA POLYMERASE III SUBUNIT CHI"/>
    <property type="match status" value="1"/>
</dbReference>
<keyword evidence="1" id="KW-0808">Transferase</keyword>
<gene>
    <name evidence="1" type="ORF">LVJ83_11625</name>
</gene>
<protein>
    <submittedName>
        <fullName evidence="1">DNA polymerase III subunit chi</fullName>
        <ecNumber evidence="1">2.7.7.7</ecNumber>
    </submittedName>
</protein>
<reference evidence="1 2" key="1">
    <citation type="journal article" date="2022" name="Res Sq">
        <title>Evolution of multicellular longitudinally dividing oral cavity symbionts (Neisseriaceae).</title>
        <authorList>
            <person name="Nyongesa S."/>
            <person name="Weber P."/>
            <person name="Bernet E."/>
            <person name="Pullido F."/>
            <person name="Nieckarz M."/>
            <person name="Delaby M."/>
            <person name="Nieves C."/>
            <person name="Viehboeck T."/>
            <person name="Krause N."/>
            <person name="Rivera-Millot A."/>
            <person name="Nakamura A."/>
            <person name="Vischer N."/>
            <person name="VanNieuwenhze M."/>
            <person name="Brun Y."/>
            <person name="Cava F."/>
            <person name="Bulgheresi S."/>
            <person name="Veyrier F."/>
        </authorList>
    </citation>
    <scope>NUCLEOTIDE SEQUENCE [LARGE SCALE GENOMIC DNA]</scope>
    <source>
        <strain evidence="1 2">CCUG 63373m</strain>
    </source>
</reference>